<evidence type="ECO:0000313" key="4">
    <source>
        <dbReference type="EMBL" id="GMH51118.1"/>
    </source>
</evidence>
<dbReference type="SUPFAM" id="SSF47095">
    <property type="entry name" value="HMG-box"/>
    <property type="match status" value="1"/>
</dbReference>
<dbReference type="AlphaFoldDB" id="A0A9W7DUF5"/>
<dbReference type="Proteomes" id="UP001162640">
    <property type="component" value="Unassembled WGS sequence"/>
</dbReference>
<reference evidence="5" key="1">
    <citation type="journal article" date="2023" name="Commun. Biol.">
        <title>Genome analysis of Parmales, the sister group of diatoms, reveals the evolutionary specialization of diatoms from phago-mixotrophs to photoautotrophs.</title>
        <authorList>
            <person name="Ban H."/>
            <person name="Sato S."/>
            <person name="Yoshikawa S."/>
            <person name="Yamada K."/>
            <person name="Nakamura Y."/>
            <person name="Ichinomiya M."/>
            <person name="Sato N."/>
            <person name="Blanc-Mathieu R."/>
            <person name="Endo H."/>
            <person name="Kuwata A."/>
            <person name="Ogata H."/>
        </authorList>
    </citation>
    <scope>NUCLEOTIDE SEQUENCE [LARGE SCALE GENOMIC DNA]</scope>
</reference>
<evidence type="ECO:0000259" key="3">
    <source>
        <dbReference type="PROSITE" id="PS50118"/>
    </source>
</evidence>
<organism evidence="4 5">
    <name type="scientific">Triparma laevis f. inornata</name>
    <dbReference type="NCBI Taxonomy" id="1714386"/>
    <lineage>
        <taxon>Eukaryota</taxon>
        <taxon>Sar</taxon>
        <taxon>Stramenopiles</taxon>
        <taxon>Ochrophyta</taxon>
        <taxon>Bolidophyceae</taxon>
        <taxon>Parmales</taxon>
        <taxon>Triparmaceae</taxon>
        <taxon>Triparma</taxon>
    </lineage>
</organism>
<dbReference type="InterPro" id="IPR036910">
    <property type="entry name" value="HMG_box_dom_sf"/>
</dbReference>
<protein>
    <recommendedName>
        <fullName evidence="3">HMG box domain-containing protein</fullName>
    </recommendedName>
</protein>
<feature type="region of interest" description="Disordered" evidence="2">
    <location>
        <begin position="63"/>
        <end position="92"/>
    </location>
</feature>
<dbReference type="GO" id="GO:0005634">
    <property type="term" value="C:nucleus"/>
    <property type="evidence" value="ECO:0007669"/>
    <property type="project" value="UniProtKB-UniRule"/>
</dbReference>
<keyword evidence="1" id="KW-0539">Nucleus</keyword>
<evidence type="ECO:0000313" key="5">
    <source>
        <dbReference type="Proteomes" id="UP001162640"/>
    </source>
</evidence>
<dbReference type="InterPro" id="IPR009071">
    <property type="entry name" value="HMG_box_dom"/>
</dbReference>
<dbReference type="EMBL" id="BLQM01000019">
    <property type="protein sequence ID" value="GMH51118.1"/>
    <property type="molecule type" value="Genomic_DNA"/>
</dbReference>
<comment type="caution">
    <text evidence="4">The sequence shown here is derived from an EMBL/GenBank/DDBJ whole genome shotgun (WGS) entry which is preliminary data.</text>
</comment>
<name>A0A9W7DUF5_9STRA</name>
<gene>
    <name evidence="4" type="ORF">TL16_g00943</name>
</gene>
<evidence type="ECO:0000256" key="1">
    <source>
        <dbReference type="PROSITE-ProRule" id="PRU00267"/>
    </source>
</evidence>
<dbReference type="GO" id="GO:0003677">
    <property type="term" value="F:DNA binding"/>
    <property type="evidence" value="ECO:0007669"/>
    <property type="project" value="UniProtKB-UniRule"/>
</dbReference>
<feature type="DNA-binding region" description="HMG box" evidence="1">
    <location>
        <begin position="1"/>
        <end position="39"/>
    </location>
</feature>
<feature type="domain" description="HMG box" evidence="3">
    <location>
        <begin position="1"/>
        <end position="39"/>
    </location>
</feature>
<dbReference type="Pfam" id="PF00505">
    <property type="entry name" value="HMG_box"/>
    <property type="match status" value="1"/>
</dbReference>
<evidence type="ECO:0000256" key="2">
    <source>
        <dbReference type="SAM" id="MobiDB-lite"/>
    </source>
</evidence>
<keyword evidence="1" id="KW-0238">DNA-binding</keyword>
<dbReference type="PROSITE" id="PS50118">
    <property type="entry name" value="HMG_BOX_2"/>
    <property type="match status" value="1"/>
</dbReference>
<accession>A0A9W7DUF5</accession>
<dbReference type="Gene3D" id="1.10.30.10">
    <property type="entry name" value="High mobility group box domain"/>
    <property type="match status" value="1"/>
</dbReference>
<proteinExistence type="predicted"/>
<sequence length="92" mass="10503">MATYTSNIWNGMTDYEKQPYQKMAADDKERYERAMKGYKAPVSYNDKGLTSNRGVKVDGKRYILTEEEEKDPNFPKNPKVRRRGGGGSEATS</sequence>